<proteinExistence type="predicted"/>
<protein>
    <recommendedName>
        <fullName evidence="4">DUF4952 domain-containing protein</fullName>
    </recommendedName>
</protein>
<gene>
    <name evidence="2" type="ORF">LMG26858_04118</name>
</gene>
<sequence length="151" mass="16843">MNPMAGMTLAIRLLCVALLLAAASGAARAQAAPTPGCEDFLLALGGKPEYIEFQGCRPEFRAQGKPLVARYRLDGAHAAEAQGYLRQRFGMGPLRFHCCGWEAPMKSWRDPRTGREYMIAFASEETLYSDRAQWNLIGSFHLRVELYTEEN</sequence>
<accession>A0A6S7E7R4</accession>
<dbReference type="RefSeq" id="WP_175208888.1">
    <property type="nucleotide sequence ID" value="NZ_CADILG010000034.1"/>
</dbReference>
<name>A0A6S7E7R4_9BURK</name>
<evidence type="ECO:0000256" key="1">
    <source>
        <dbReference type="SAM" id="SignalP"/>
    </source>
</evidence>
<keyword evidence="3" id="KW-1185">Reference proteome</keyword>
<feature type="chain" id="PRO_5028981931" description="DUF4952 domain-containing protein" evidence="1">
    <location>
        <begin position="32"/>
        <end position="151"/>
    </location>
</feature>
<evidence type="ECO:0000313" key="3">
    <source>
        <dbReference type="Proteomes" id="UP000494117"/>
    </source>
</evidence>
<evidence type="ECO:0000313" key="2">
    <source>
        <dbReference type="EMBL" id="CAB3898765.1"/>
    </source>
</evidence>
<reference evidence="2 3" key="1">
    <citation type="submission" date="2020-04" db="EMBL/GenBank/DDBJ databases">
        <authorList>
            <person name="De Canck E."/>
        </authorList>
    </citation>
    <scope>NUCLEOTIDE SEQUENCE [LARGE SCALE GENOMIC DNA]</scope>
    <source>
        <strain evidence="2 3">LMG 26858</strain>
    </source>
</reference>
<keyword evidence="1" id="KW-0732">Signal</keyword>
<organism evidence="2 3">
    <name type="scientific">Achromobacter anxifer</name>
    <dbReference type="NCBI Taxonomy" id="1287737"/>
    <lineage>
        <taxon>Bacteria</taxon>
        <taxon>Pseudomonadati</taxon>
        <taxon>Pseudomonadota</taxon>
        <taxon>Betaproteobacteria</taxon>
        <taxon>Burkholderiales</taxon>
        <taxon>Alcaligenaceae</taxon>
        <taxon>Achromobacter</taxon>
    </lineage>
</organism>
<dbReference type="InterPro" id="IPR032537">
    <property type="entry name" value="DUF4952"/>
</dbReference>
<feature type="signal peptide" evidence="1">
    <location>
        <begin position="1"/>
        <end position="31"/>
    </location>
</feature>
<dbReference type="EMBL" id="CADILG010000034">
    <property type="protein sequence ID" value="CAB3898765.1"/>
    <property type="molecule type" value="Genomic_DNA"/>
</dbReference>
<evidence type="ECO:0008006" key="4">
    <source>
        <dbReference type="Google" id="ProtNLM"/>
    </source>
</evidence>
<dbReference type="Proteomes" id="UP000494117">
    <property type="component" value="Unassembled WGS sequence"/>
</dbReference>
<dbReference type="Pfam" id="PF16310">
    <property type="entry name" value="DUF4952"/>
    <property type="match status" value="1"/>
</dbReference>
<dbReference type="AlphaFoldDB" id="A0A6S7E7R4"/>